<dbReference type="InterPro" id="IPR005123">
    <property type="entry name" value="Oxoglu/Fe-dep_dioxygenase_dom"/>
</dbReference>
<keyword evidence="3 6" id="KW-0479">Metal-binding</keyword>
<evidence type="ECO:0000313" key="9">
    <source>
        <dbReference type="Proteomes" id="UP000026915"/>
    </source>
</evidence>
<dbReference type="OMA" id="GTISHEY"/>
<dbReference type="FunFam" id="2.60.120.330:FF:000005">
    <property type="entry name" value="1-aminocyclopropane-1-carboxylate oxidase homolog 1"/>
    <property type="match status" value="1"/>
</dbReference>
<dbReference type="GO" id="GO:0046872">
    <property type="term" value="F:metal ion binding"/>
    <property type="evidence" value="ECO:0007669"/>
    <property type="project" value="UniProtKB-KW"/>
</dbReference>
<keyword evidence="4 6" id="KW-0560">Oxidoreductase</keyword>
<evidence type="ECO:0000256" key="5">
    <source>
        <dbReference type="ARBA" id="ARBA00023004"/>
    </source>
</evidence>
<organism evidence="8 9">
    <name type="scientific">Theobroma cacao</name>
    <name type="common">Cacao</name>
    <name type="synonym">Cocoa</name>
    <dbReference type="NCBI Taxonomy" id="3641"/>
    <lineage>
        <taxon>Eukaryota</taxon>
        <taxon>Viridiplantae</taxon>
        <taxon>Streptophyta</taxon>
        <taxon>Embryophyta</taxon>
        <taxon>Tracheophyta</taxon>
        <taxon>Spermatophyta</taxon>
        <taxon>Magnoliopsida</taxon>
        <taxon>eudicotyledons</taxon>
        <taxon>Gunneridae</taxon>
        <taxon>Pentapetalae</taxon>
        <taxon>rosids</taxon>
        <taxon>malvids</taxon>
        <taxon>Malvales</taxon>
        <taxon>Malvaceae</taxon>
        <taxon>Byttnerioideae</taxon>
        <taxon>Theobroma</taxon>
    </lineage>
</organism>
<dbReference type="Pfam" id="PF03171">
    <property type="entry name" value="2OG-FeII_Oxy"/>
    <property type="match status" value="1"/>
</dbReference>
<feature type="domain" description="Fe2OG dioxygenase" evidence="7">
    <location>
        <begin position="218"/>
        <end position="319"/>
    </location>
</feature>
<dbReference type="PANTHER" id="PTHR10209:SF771">
    <property type="entry name" value="1-AMINOCYCLOPROPANE-1-CARBOXYLATE OXIDASE HOMOLOG 1-LIKE"/>
    <property type="match status" value="1"/>
</dbReference>
<dbReference type="PANTHER" id="PTHR10209">
    <property type="entry name" value="OXIDOREDUCTASE, 2OG-FE II OXYGENASE FAMILY PROTEIN"/>
    <property type="match status" value="1"/>
</dbReference>
<sequence length="371" mass="42080">MAAEIGKIQESNFDRKKELKAFDDTKTGVKGLADAGLANIPRIFVTEQLRQENNSEPRHGSDFCIPIIDLTGVDEDASLHREIINKVRDACEKWGFFQVVNHGIPLNTLDDMIDGIRRFHEQDPEVKKGIYTRDYTKKVLYNSNPDLHRKKTAANWRDSLTFHMAPKQPDPEELPAVCRDIIFDYTNKVTTLGRTLFKLLSEALGLHPTYLEESGCMEATFCFGHYYPACPEPDLALGTASHADSSFLTVLLQNQIGGLQVLHENQWIDIPSVRGALVVNLGDMLQLISNGKFVSVYHRVLAKAIGPRVSVAYFFRIHLPPANPLRVYGPIKKLLSEENPPIYRDITIKDFVYHYYGEGLDGRRSLEHFRL</sequence>
<evidence type="ECO:0000256" key="6">
    <source>
        <dbReference type="RuleBase" id="RU003682"/>
    </source>
</evidence>
<evidence type="ECO:0000259" key="7">
    <source>
        <dbReference type="PROSITE" id="PS51471"/>
    </source>
</evidence>
<dbReference type="InParanoid" id="A0A061EUN6"/>
<accession>A0A061EUN6</accession>
<evidence type="ECO:0000256" key="4">
    <source>
        <dbReference type="ARBA" id="ARBA00023002"/>
    </source>
</evidence>
<proteinExistence type="inferred from homology"/>
<gene>
    <name evidence="8" type="ORF">TCM_020853</name>
</gene>
<comment type="similarity">
    <text evidence="2 6">Belongs to the iron/ascorbate-dependent oxidoreductase family.</text>
</comment>
<dbReference type="eggNOG" id="KOG0143">
    <property type="taxonomic scope" value="Eukaryota"/>
</dbReference>
<dbReference type="Proteomes" id="UP000026915">
    <property type="component" value="Chromosome 4"/>
</dbReference>
<protein>
    <submittedName>
        <fullName evidence="8">2-oxoglutarate (2OG) and Fe(II)-dependent oxygenase superfamily protein, putative</fullName>
    </submittedName>
</protein>
<dbReference type="HOGENOM" id="CLU_010119_0_0_1"/>
<evidence type="ECO:0000256" key="2">
    <source>
        <dbReference type="ARBA" id="ARBA00008056"/>
    </source>
</evidence>
<name>A0A061EUN6_THECC</name>
<dbReference type="Gene3D" id="2.60.120.330">
    <property type="entry name" value="B-lactam Antibiotic, Isopenicillin N Synthase, Chain"/>
    <property type="match status" value="1"/>
</dbReference>
<dbReference type="InterPro" id="IPR026992">
    <property type="entry name" value="DIOX_N"/>
</dbReference>
<evidence type="ECO:0000313" key="8">
    <source>
        <dbReference type="EMBL" id="EOY05994.1"/>
    </source>
</evidence>
<dbReference type="InterPro" id="IPR027443">
    <property type="entry name" value="IPNS-like_sf"/>
</dbReference>
<dbReference type="STRING" id="3641.A0A061EUN6"/>
<dbReference type="PROSITE" id="PS51471">
    <property type="entry name" value="FE2OG_OXY"/>
    <property type="match status" value="1"/>
</dbReference>
<keyword evidence="9" id="KW-1185">Reference proteome</keyword>
<dbReference type="InterPro" id="IPR044861">
    <property type="entry name" value="IPNS-like_FE2OG_OXY"/>
</dbReference>
<keyword evidence="5 6" id="KW-0408">Iron</keyword>
<evidence type="ECO:0000256" key="1">
    <source>
        <dbReference type="ARBA" id="ARBA00001962"/>
    </source>
</evidence>
<dbReference type="Pfam" id="PF14226">
    <property type="entry name" value="DIOX_N"/>
    <property type="match status" value="1"/>
</dbReference>
<dbReference type="Gramene" id="EOY05994">
    <property type="protein sequence ID" value="EOY05994"/>
    <property type="gene ID" value="TCM_020853"/>
</dbReference>
<reference evidence="8 9" key="1">
    <citation type="journal article" date="2013" name="Genome Biol.">
        <title>The genome sequence of the most widely cultivated cacao type and its use to identify candidate genes regulating pod color.</title>
        <authorList>
            <person name="Motamayor J.C."/>
            <person name="Mockaitis K."/>
            <person name="Schmutz J."/>
            <person name="Haiminen N."/>
            <person name="Iii D.L."/>
            <person name="Cornejo O."/>
            <person name="Findley S.D."/>
            <person name="Zheng P."/>
            <person name="Utro F."/>
            <person name="Royaert S."/>
            <person name="Saski C."/>
            <person name="Jenkins J."/>
            <person name="Podicheti R."/>
            <person name="Zhao M."/>
            <person name="Scheffler B.E."/>
            <person name="Stack J.C."/>
            <person name="Feltus F.A."/>
            <person name="Mustiga G.M."/>
            <person name="Amores F."/>
            <person name="Phillips W."/>
            <person name="Marelli J.P."/>
            <person name="May G.D."/>
            <person name="Shapiro H."/>
            <person name="Ma J."/>
            <person name="Bustamante C.D."/>
            <person name="Schnell R.J."/>
            <person name="Main D."/>
            <person name="Gilbert D."/>
            <person name="Parida L."/>
            <person name="Kuhn D.N."/>
        </authorList>
    </citation>
    <scope>NUCLEOTIDE SEQUENCE [LARGE SCALE GENOMIC DNA]</scope>
    <source>
        <strain evidence="9">cv. Matina 1-6</strain>
    </source>
</reference>
<dbReference type="AlphaFoldDB" id="A0A061EUN6"/>
<dbReference type="GO" id="GO:0051213">
    <property type="term" value="F:dioxygenase activity"/>
    <property type="evidence" value="ECO:0007669"/>
    <property type="project" value="UniProtKB-ARBA"/>
</dbReference>
<dbReference type="SUPFAM" id="SSF51197">
    <property type="entry name" value="Clavaminate synthase-like"/>
    <property type="match status" value="1"/>
</dbReference>
<evidence type="ECO:0000256" key="3">
    <source>
        <dbReference type="ARBA" id="ARBA00022723"/>
    </source>
</evidence>
<comment type="cofactor">
    <cofactor evidence="1">
        <name>Fe cation</name>
        <dbReference type="ChEBI" id="CHEBI:24875"/>
    </cofactor>
</comment>
<dbReference type="EMBL" id="CM001882">
    <property type="protein sequence ID" value="EOY05994.1"/>
    <property type="molecule type" value="Genomic_DNA"/>
</dbReference>